<dbReference type="SUPFAM" id="SSF48452">
    <property type="entry name" value="TPR-like"/>
    <property type="match status" value="3"/>
</dbReference>
<keyword evidence="6" id="KW-1185">Reference proteome</keyword>
<dbReference type="SMART" id="SM00028">
    <property type="entry name" value="TPR"/>
    <property type="match status" value="14"/>
</dbReference>
<feature type="repeat" description="TPR" evidence="3">
    <location>
        <begin position="539"/>
        <end position="572"/>
    </location>
</feature>
<dbReference type="InterPro" id="IPR050498">
    <property type="entry name" value="Ycf3"/>
</dbReference>
<evidence type="ECO:0000313" key="6">
    <source>
        <dbReference type="Proteomes" id="UP001168528"/>
    </source>
</evidence>
<dbReference type="PANTHER" id="PTHR44858">
    <property type="entry name" value="TETRATRICOPEPTIDE REPEAT PROTEIN 6"/>
    <property type="match status" value="1"/>
</dbReference>
<dbReference type="PROSITE" id="PS50293">
    <property type="entry name" value="TPR_REGION"/>
    <property type="match status" value="1"/>
</dbReference>
<organism evidence="5 6">
    <name type="scientific">Rhodocytophaga aerolata</name>
    <dbReference type="NCBI Taxonomy" id="455078"/>
    <lineage>
        <taxon>Bacteria</taxon>
        <taxon>Pseudomonadati</taxon>
        <taxon>Bacteroidota</taxon>
        <taxon>Cytophagia</taxon>
        <taxon>Cytophagales</taxon>
        <taxon>Rhodocytophagaceae</taxon>
        <taxon>Rhodocytophaga</taxon>
    </lineage>
</organism>
<reference evidence="5" key="1">
    <citation type="submission" date="2023-07" db="EMBL/GenBank/DDBJ databases">
        <title>The genome sequence of Rhodocytophaga aerolata KACC 12507.</title>
        <authorList>
            <person name="Zhang X."/>
        </authorList>
    </citation>
    <scope>NUCLEOTIDE SEQUENCE</scope>
    <source>
        <strain evidence="5">KACC 12507</strain>
    </source>
</reference>
<evidence type="ECO:0000256" key="3">
    <source>
        <dbReference type="PROSITE-ProRule" id="PRU00339"/>
    </source>
</evidence>
<dbReference type="Pfam" id="PF13174">
    <property type="entry name" value="TPR_6"/>
    <property type="match status" value="1"/>
</dbReference>
<feature type="repeat" description="TPR" evidence="3">
    <location>
        <begin position="259"/>
        <end position="292"/>
    </location>
</feature>
<feature type="repeat" description="TPR" evidence="3">
    <location>
        <begin position="470"/>
        <end position="503"/>
    </location>
</feature>
<dbReference type="InterPro" id="IPR011990">
    <property type="entry name" value="TPR-like_helical_dom_sf"/>
</dbReference>
<evidence type="ECO:0000256" key="4">
    <source>
        <dbReference type="SAM" id="SignalP"/>
    </source>
</evidence>
<feature type="chain" id="PRO_5046195118" evidence="4">
    <location>
        <begin position="20"/>
        <end position="586"/>
    </location>
</feature>
<keyword evidence="4" id="KW-0732">Signal</keyword>
<evidence type="ECO:0000256" key="1">
    <source>
        <dbReference type="ARBA" id="ARBA00022737"/>
    </source>
</evidence>
<dbReference type="Proteomes" id="UP001168528">
    <property type="component" value="Unassembled WGS sequence"/>
</dbReference>
<keyword evidence="2 3" id="KW-0802">TPR repeat</keyword>
<dbReference type="Pfam" id="PF00515">
    <property type="entry name" value="TPR_1"/>
    <property type="match status" value="1"/>
</dbReference>
<dbReference type="Gene3D" id="1.25.40.10">
    <property type="entry name" value="Tetratricopeptide repeat domain"/>
    <property type="match status" value="6"/>
</dbReference>
<feature type="repeat" description="TPR" evidence="3">
    <location>
        <begin position="125"/>
        <end position="158"/>
    </location>
</feature>
<comment type="caution">
    <text evidence="5">The sequence shown here is derived from an EMBL/GenBank/DDBJ whole genome shotgun (WGS) entry which is preliminary data.</text>
</comment>
<gene>
    <name evidence="5" type="ORF">Q0590_13220</name>
</gene>
<sequence>MKNILLTVTFLLSYSWVWAQSTGKESYEKAIDYMNKGNMEQGFEYLNKSLAANPTFYDALYARGFYSFTQADYTKAIIDFDSLLIHYPQDTASFRYRGLSQMYLKNFQEAEKDLHTALSLDSTDHSIYSDLGYFYYQVMEYEAAKHYLEKSIRIKPSRFALYQKAQTHYSLNEFNEALTALAPLLKEDPKDADALRLQALVYLNTKKYPESIKIYEQLLANGDISEPDDFLNWGLTHFMQKKYTQALVYFTTPKKHTDAELYYYTGLAYYKLKDNKKALKALNKAVLYLEEAGEEQAPVFYDRAIVRSTMKDNAGAAQDYLQAVALLPEITRQRNQFGDTLALLGNASVLLKGLYAQKQLDSVSAIGYWQRAENLFEKEGLEEEALQAITYSIQLAPNKEYSLFTRAKIYYFFENYSKALQDVNKAIELNSSQNKAEHFHLRGLIYYQMEDAGKARQDFDKAIALEPENTSYYYERSFAWADTGNYAEALKDMNKAMSLDKETKVPYLMARADFYNQLGQFDKALADCEEIMLKSRDQAIVYYQRGLARFGLKKYSEAITDFTRAIQLEPDFSDARQKLQEALQAH</sequence>
<dbReference type="EMBL" id="JAUKPO010000006">
    <property type="protein sequence ID" value="MDO1447224.1"/>
    <property type="molecule type" value="Genomic_DNA"/>
</dbReference>
<feature type="repeat" description="TPR" evidence="3">
    <location>
        <begin position="400"/>
        <end position="433"/>
    </location>
</feature>
<name>A0ABT8R552_9BACT</name>
<feature type="repeat" description="TPR" evidence="3">
    <location>
        <begin position="436"/>
        <end position="469"/>
    </location>
</feature>
<dbReference type="Pfam" id="PF13432">
    <property type="entry name" value="TPR_16"/>
    <property type="match status" value="2"/>
</dbReference>
<feature type="signal peptide" evidence="4">
    <location>
        <begin position="1"/>
        <end position="19"/>
    </location>
</feature>
<dbReference type="InterPro" id="IPR019734">
    <property type="entry name" value="TPR_rpt"/>
</dbReference>
<proteinExistence type="predicted"/>
<accession>A0ABT8R552</accession>
<evidence type="ECO:0000313" key="5">
    <source>
        <dbReference type="EMBL" id="MDO1447224.1"/>
    </source>
</evidence>
<keyword evidence="1" id="KW-0677">Repeat</keyword>
<dbReference type="PROSITE" id="PS50005">
    <property type="entry name" value="TPR"/>
    <property type="match status" value="6"/>
</dbReference>
<protein>
    <submittedName>
        <fullName evidence="5">Tetratricopeptide repeat protein</fullName>
    </submittedName>
</protein>
<dbReference type="Pfam" id="PF13181">
    <property type="entry name" value="TPR_8"/>
    <property type="match status" value="1"/>
</dbReference>
<dbReference type="RefSeq" id="WP_302038025.1">
    <property type="nucleotide sequence ID" value="NZ_JAUKPO010000006.1"/>
</dbReference>
<evidence type="ECO:0000256" key="2">
    <source>
        <dbReference type="ARBA" id="ARBA00022803"/>
    </source>
</evidence>
<dbReference type="PANTHER" id="PTHR44858:SF1">
    <property type="entry name" value="UDP-N-ACETYLGLUCOSAMINE--PEPTIDE N-ACETYLGLUCOSAMINYLTRANSFERASE SPINDLY-RELATED"/>
    <property type="match status" value="1"/>
</dbReference>